<feature type="region of interest" description="Disordered" evidence="1">
    <location>
        <begin position="1"/>
        <end position="24"/>
    </location>
</feature>
<dbReference type="InterPro" id="IPR011744">
    <property type="entry name" value="ATPase_gene1"/>
</dbReference>
<evidence type="ECO:0000256" key="1">
    <source>
        <dbReference type="SAM" id="MobiDB-lite"/>
    </source>
</evidence>
<feature type="compositionally biased region" description="Basic and acidic residues" evidence="1">
    <location>
        <begin position="12"/>
        <end position="24"/>
    </location>
</feature>
<dbReference type="InterPro" id="IPR032820">
    <property type="entry name" value="ATPase_put"/>
</dbReference>
<keyword evidence="2" id="KW-0812">Transmembrane</keyword>
<evidence type="ECO:0008006" key="5">
    <source>
        <dbReference type="Google" id="ProtNLM"/>
    </source>
</evidence>
<name>A0A832QWV3_9RHOB</name>
<accession>A0A832QWV3</accession>
<proteinExistence type="predicted"/>
<comment type="caution">
    <text evidence="3">The sequence shown here is derived from an EMBL/GenBank/DDBJ whole genome shotgun (WGS) entry which is preliminary data.</text>
</comment>
<sequence>MSAAPTPPGSRPPERTRGDRLRRENARLERTIARKAARRAQSLRAGRHSIWFGIGMFGLVGWAVAVPTVAGIALGVWLDRRFPDGPSWALTGLVCGVLLGSFNAWWWVRRTGIQDGAPPNPPKTEEEDA</sequence>
<keyword evidence="2" id="KW-0472">Membrane</keyword>
<organism evidence="3 4">
    <name type="scientific">Paracoccus solventivorans</name>
    <dbReference type="NCBI Taxonomy" id="53463"/>
    <lineage>
        <taxon>Bacteria</taxon>
        <taxon>Pseudomonadati</taxon>
        <taxon>Pseudomonadota</taxon>
        <taxon>Alphaproteobacteria</taxon>
        <taxon>Rhodobacterales</taxon>
        <taxon>Paracoccaceae</taxon>
        <taxon>Paracoccus</taxon>
    </lineage>
</organism>
<keyword evidence="2" id="KW-1133">Transmembrane helix</keyword>
<dbReference type="Proteomes" id="UP000580830">
    <property type="component" value="Unassembled WGS sequence"/>
</dbReference>
<dbReference type="Pfam" id="PF09527">
    <property type="entry name" value="ATPase_gene1"/>
    <property type="match status" value="1"/>
</dbReference>
<evidence type="ECO:0000313" key="3">
    <source>
        <dbReference type="EMBL" id="HHW32703.1"/>
    </source>
</evidence>
<feature type="transmembrane region" description="Helical" evidence="2">
    <location>
        <begin position="49"/>
        <end position="76"/>
    </location>
</feature>
<feature type="transmembrane region" description="Helical" evidence="2">
    <location>
        <begin position="88"/>
        <end position="108"/>
    </location>
</feature>
<gene>
    <name evidence="3" type="ORF">GXX24_00965</name>
</gene>
<evidence type="ECO:0000256" key="2">
    <source>
        <dbReference type="SAM" id="Phobius"/>
    </source>
</evidence>
<evidence type="ECO:0000313" key="4">
    <source>
        <dbReference type="Proteomes" id="UP000580830"/>
    </source>
</evidence>
<protein>
    <recommendedName>
        <fullName evidence="5">ATP synthase protein I</fullName>
    </recommendedName>
</protein>
<dbReference type="AlphaFoldDB" id="A0A832QWV3"/>
<dbReference type="EMBL" id="DULP01000015">
    <property type="protein sequence ID" value="HHW32703.1"/>
    <property type="molecule type" value="Genomic_DNA"/>
</dbReference>
<reference evidence="3 4" key="1">
    <citation type="journal article" date="2020" name="Biotechnol. Biofuels">
        <title>New insights from the biogas microbiome by comprehensive genome-resolved metagenomics of nearly 1600 species originating from multiple anaerobic digesters.</title>
        <authorList>
            <person name="Campanaro S."/>
            <person name="Treu L."/>
            <person name="Rodriguez-R L.M."/>
            <person name="Kovalovszki A."/>
            <person name="Ziels R.M."/>
            <person name="Maus I."/>
            <person name="Zhu X."/>
            <person name="Kougias P.G."/>
            <person name="Basile A."/>
            <person name="Luo G."/>
            <person name="Schluter A."/>
            <person name="Konstantinidis K.T."/>
            <person name="Angelidaki I."/>
        </authorList>
    </citation>
    <scope>NUCLEOTIDE SEQUENCE [LARGE SCALE GENOMIC DNA]</scope>
    <source>
        <strain evidence="3">AS04akNAM_125</strain>
    </source>
</reference>
<feature type="compositionally biased region" description="Pro residues" evidence="1">
    <location>
        <begin position="1"/>
        <end position="11"/>
    </location>
</feature>
<dbReference type="NCBIfam" id="TIGR02230">
    <property type="entry name" value="ATPase_gene1"/>
    <property type="match status" value="1"/>
</dbReference>
<dbReference type="RefSeq" id="WP_303728877.1">
    <property type="nucleotide sequence ID" value="NZ_DULP01000015.1"/>
</dbReference>